<reference evidence="2" key="1">
    <citation type="journal article" date="2014" name="Int. J. Syst. Evol. Microbiol.">
        <title>Complete genome sequence of Corynebacterium casei LMG S-19264T (=DSM 44701T), isolated from a smear-ripened cheese.</title>
        <authorList>
            <consortium name="US DOE Joint Genome Institute (JGI-PGF)"/>
            <person name="Walter F."/>
            <person name="Albersmeier A."/>
            <person name="Kalinowski J."/>
            <person name="Ruckert C."/>
        </authorList>
    </citation>
    <scope>NUCLEOTIDE SEQUENCE</scope>
    <source>
        <strain evidence="2">KCTC 42731</strain>
    </source>
</reference>
<evidence type="ECO:0000313" key="2">
    <source>
        <dbReference type="EMBL" id="GHG04288.1"/>
    </source>
</evidence>
<proteinExistence type="predicted"/>
<evidence type="ECO:0000256" key="1">
    <source>
        <dbReference type="SAM" id="Phobius"/>
    </source>
</evidence>
<gene>
    <name evidence="2" type="ORF">GCM10017161_37260</name>
</gene>
<keyword evidence="1" id="KW-0472">Membrane</keyword>
<dbReference type="EMBL" id="BNCK01000010">
    <property type="protein sequence ID" value="GHG04288.1"/>
    <property type="molecule type" value="Genomic_DNA"/>
</dbReference>
<keyword evidence="1" id="KW-1133">Transmembrane helix</keyword>
<keyword evidence="1" id="KW-0812">Transmembrane</keyword>
<sequence>MVNTASLTVHDLDEIFGTWKKDGGQCTKTNHFLSKAPTQFIPIILSVLLGHLLLFYMAKVTIEKPQIADGTPQIHAKLYYVKKQKQQQPLVQVSESAVPAEPLPNPEVVPVKPITNKKVKTELEVSHRIPPVEQAKSAPTSLAEKTLQGLASQIVEQAKNDAATINYQEFIDKKSQIARSITPYVEGLAVGELKVKTKPVNCDNALNKSVAVFIPIEINI</sequence>
<feature type="transmembrane region" description="Helical" evidence="1">
    <location>
        <begin position="40"/>
        <end position="58"/>
    </location>
</feature>
<evidence type="ECO:0000313" key="3">
    <source>
        <dbReference type="Proteomes" id="UP000623842"/>
    </source>
</evidence>
<comment type="caution">
    <text evidence="2">The sequence shown here is derived from an EMBL/GenBank/DDBJ whole genome shotgun (WGS) entry which is preliminary data.</text>
</comment>
<reference evidence="2" key="2">
    <citation type="submission" date="2020-09" db="EMBL/GenBank/DDBJ databases">
        <authorList>
            <person name="Sun Q."/>
            <person name="Kim S."/>
        </authorList>
    </citation>
    <scope>NUCLEOTIDE SEQUENCE</scope>
    <source>
        <strain evidence="2">KCTC 42731</strain>
    </source>
</reference>
<keyword evidence="3" id="KW-1185">Reference proteome</keyword>
<protein>
    <submittedName>
        <fullName evidence="2">Uncharacterized protein</fullName>
    </submittedName>
</protein>
<name>A0A919BNR6_9GAMM</name>
<accession>A0A919BNR6</accession>
<organism evidence="2 3">
    <name type="scientific">Thalassotalea marina</name>
    <dbReference type="NCBI Taxonomy" id="1673741"/>
    <lineage>
        <taxon>Bacteria</taxon>
        <taxon>Pseudomonadati</taxon>
        <taxon>Pseudomonadota</taxon>
        <taxon>Gammaproteobacteria</taxon>
        <taxon>Alteromonadales</taxon>
        <taxon>Colwelliaceae</taxon>
        <taxon>Thalassotalea</taxon>
    </lineage>
</organism>
<dbReference type="AlphaFoldDB" id="A0A919BNR6"/>
<dbReference type="Proteomes" id="UP000623842">
    <property type="component" value="Unassembled WGS sequence"/>
</dbReference>